<dbReference type="InterPro" id="IPR002182">
    <property type="entry name" value="NB-ARC"/>
</dbReference>
<dbReference type="PANTHER" id="PTHR11017:SF559">
    <property type="entry name" value="DISEASE RESISTANCE PROTEIN CHL1"/>
    <property type="match status" value="1"/>
</dbReference>
<dbReference type="Gene3D" id="1.10.8.430">
    <property type="entry name" value="Helical domain of apoptotic protease-activating factors"/>
    <property type="match status" value="1"/>
</dbReference>
<dbReference type="OMA" id="HINKEAN"/>
<dbReference type="Gramene" id="EOY25759">
    <property type="protein sequence ID" value="EOY25759"/>
    <property type="gene ID" value="TCM_027131"/>
</dbReference>
<proteinExistence type="predicted"/>
<dbReference type="InterPro" id="IPR044974">
    <property type="entry name" value="Disease_R_plants"/>
</dbReference>
<dbReference type="PANTHER" id="PTHR11017">
    <property type="entry name" value="LEUCINE-RICH REPEAT-CONTAINING PROTEIN"/>
    <property type="match status" value="1"/>
</dbReference>
<evidence type="ECO:0000256" key="2">
    <source>
        <dbReference type="ARBA" id="ARBA00022737"/>
    </source>
</evidence>
<evidence type="ECO:0000256" key="1">
    <source>
        <dbReference type="ARBA" id="ARBA00022614"/>
    </source>
</evidence>
<dbReference type="Pfam" id="PF23286">
    <property type="entry name" value="LRR_13"/>
    <property type="match status" value="2"/>
</dbReference>
<evidence type="ECO:0000259" key="6">
    <source>
        <dbReference type="Pfam" id="PF23286"/>
    </source>
</evidence>
<dbReference type="AlphaFoldDB" id="A0A061GFG0"/>
<dbReference type="Gene3D" id="3.40.50.300">
    <property type="entry name" value="P-loop containing nucleotide triphosphate hydrolases"/>
    <property type="match status" value="1"/>
</dbReference>
<protein>
    <submittedName>
        <fullName evidence="7">Disease resistance (TIR-NBS-LRR class)-like protein</fullName>
    </submittedName>
</protein>
<dbReference type="InterPro" id="IPR027417">
    <property type="entry name" value="P-loop_NTPase"/>
</dbReference>
<name>A0A061GFG0_THECC</name>
<dbReference type="InterPro" id="IPR032675">
    <property type="entry name" value="LRR_dom_sf"/>
</dbReference>
<dbReference type="GO" id="GO:0006952">
    <property type="term" value="P:defense response"/>
    <property type="evidence" value="ECO:0007669"/>
    <property type="project" value="InterPro"/>
</dbReference>
<dbReference type="PRINTS" id="PR00364">
    <property type="entry name" value="DISEASERSIST"/>
</dbReference>
<feature type="domain" description="NB-ARC" evidence="4">
    <location>
        <begin position="76"/>
        <end position="245"/>
    </location>
</feature>
<dbReference type="SUPFAM" id="SSF52058">
    <property type="entry name" value="L domain-like"/>
    <property type="match status" value="2"/>
</dbReference>
<dbReference type="EMBL" id="CM001884">
    <property type="protein sequence ID" value="EOY25759.1"/>
    <property type="molecule type" value="Genomic_DNA"/>
</dbReference>
<dbReference type="InterPro" id="IPR058546">
    <property type="entry name" value="RPS4B/Roq1-like_LRR"/>
</dbReference>
<gene>
    <name evidence="7" type="ORF">TCM_027131</name>
</gene>
<dbReference type="SMART" id="SM00369">
    <property type="entry name" value="LRR_TYP"/>
    <property type="match status" value="3"/>
</dbReference>
<dbReference type="Pfam" id="PF23282">
    <property type="entry name" value="WHD_ROQ1"/>
    <property type="match status" value="1"/>
</dbReference>
<dbReference type="Gene3D" id="3.80.10.10">
    <property type="entry name" value="Ribonuclease Inhibitor"/>
    <property type="match status" value="3"/>
</dbReference>
<keyword evidence="1" id="KW-0433">Leucine-rich repeat</keyword>
<dbReference type="FunCoup" id="A0A061GFG0">
    <property type="interactions" value="10"/>
</dbReference>
<dbReference type="Proteomes" id="UP000026915">
    <property type="component" value="Chromosome 6"/>
</dbReference>
<sequence length="996" mass="111936">MKNLSNSIEALKTNIRNLSFVHINKEANSLADGLAKAGFIRYESEFIGGVVKKISTKVYQARSSVPNDLIGIHSRLDELYDKIDFEEDRDIRIVGICRMGGIGKTTLASVVYTQMSGYFEGKCFLAGVREVAMKSGLVSLQEQLLSKIFPREEFKVSSVYDGIEIISRRLRHKNVLVVIDDAENIQHFKWLAEKRDWFGLGSRIIITTRDEHLLRVYGVDDVYKPTTLDESESLQLLSLKAFNSDALENDFISLCKTVVEYAGGHPLALEVLGSFLCARGAAQWRSAIGRLKSEPDNRIHNCLQISFDGLSEIEKKIFLEIAHFFNRWDRDFVTKILDGCGYYPDIGLDVLIKKSLITVECNKIWMHDLLQEMGRYIVRQKSLDEPSKGCRLSEESDVYQVLTQNSGTEAIEGMVINSITRLFNCYICCEAHLSVFPCLSFLREQNKTFTLNADAFSKMTKLRLLIVRGLFKSSNLRYLSKELRFFDWFGCPLESLPSGFQPNNLVALLLPNSCIERLWEGKRPLNKLKIVNLQHSPKLIRTSDFTMAKNLESLDLRSLPTKIGMESLETLILSGCSKLEHLADFTMTKNLKSLNLEGCTSLVDVHPSIAFLPKLKLLNLRICTSLKSLPTSIGMKSLETLILSSCSYLRRFPEIAEEMECLLELFLDGTGIEVLPSSLGHLSSLVLLDLKDCKNLVSLRNNINGLKCLKVLNLSGCSKLESLPDFTMIKNLKNLNLEGCTSLVDVHPSIAFLPKLKLLNLRDCKCIWSLPAKIGMESLETLILSGCTNLQRFPEITKKMELLQELYLDGTSIEELPSSIGDLSSLKVLNLSSCSVFENLPPSFLQRIYKKGCRVPLPSEGALPNDICCLSSLETLILTHNNFVSLPANLCQLTKLLRLELWDCKKLESLPEIPSSIKAVGLGGCASLETVPNPTKPNNPWKRRSYNPIWSKAYCYSVNCFKLVGNDNALGMLKGHIKVYFLNSLTLNSQEFIVVN</sequence>
<keyword evidence="8" id="KW-1185">Reference proteome</keyword>
<evidence type="ECO:0000259" key="5">
    <source>
        <dbReference type="Pfam" id="PF23282"/>
    </source>
</evidence>
<evidence type="ECO:0000256" key="3">
    <source>
        <dbReference type="ARBA" id="ARBA00022821"/>
    </source>
</evidence>
<reference evidence="7 8" key="1">
    <citation type="journal article" date="2013" name="Genome Biol.">
        <title>The genome sequence of the most widely cultivated cacao type and its use to identify candidate genes regulating pod color.</title>
        <authorList>
            <person name="Motamayor J.C."/>
            <person name="Mockaitis K."/>
            <person name="Schmutz J."/>
            <person name="Haiminen N."/>
            <person name="Iii D.L."/>
            <person name="Cornejo O."/>
            <person name="Findley S.D."/>
            <person name="Zheng P."/>
            <person name="Utro F."/>
            <person name="Royaert S."/>
            <person name="Saski C."/>
            <person name="Jenkins J."/>
            <person name="Podicheti R."/>
            <person name="Zhao M."/>
            <person name="Scheffler B.E."/>
            <person name="Stack J.C."/>
            <person name="Feltus F.A."/>
            <person name="Mustiga G.M."/>
            <person name="Amores F."/>
            <person name="Phillips W."/>
            <person name="Marelli J.P."/>
            <person name="May G.D."/>
            <person name="Shapiro H."/>
            <person name="Ma J."/>
            <person name="Bustamante C.D."/>
            <person name="Schnell R.J."/>
            <person name="Main D."/>
            <person name="Gilbert D."/>
            <person name="Parida L."/>
            <person name="Kuhn D.N."/>
        </authorList>
    </citation>
    <scope>NUCLEOTIDE SEQUENCE [LARGE SCALE GENOMIC DNA]</scope>
    <source>
        <strain evidence="8">cv. Matina 1-6</strain>
    </source>
</reference>
<dbReference type="GO" id="GO:0043531">
    <property type="term" value="F:ADP binding"/>
    <property type="evidence" value="ECO:0007669"/>
    <property type="project" value="InterPro"/>
</dbReference>
<dbReference type="HOGENOM" id="CLU_001561_1_2_1"/>
<keyword evidence="2" id="KW-0677">Repeat</keyword>
<evidence type="ECO:0000313" key="7">
    <source>
        <dbReference type="EMBL" id="EOY25759.1"/>
    </source>
</evidence>
<accession>A0A061GFG0</accession>
<dbReference type="eggNOG" id="ENOG502R41B">
    <property type="taxonomic scope" value="Eukaryota"/>
</dbReference>
<dbReference type="InterPro" id="IPR042197">
    <property type="entry name" value="Apaf_helical"/>
</dbReference>
<dbReference type="InterPro" id="IPR058192">
    <property type="entry name" value="WHD_ROQ1-like"/>
</dbReference>
<feature type="domain" description="Disease resistance protein RPS4B/Roq1-like leucine-rich repeats" evidence="6">
    <location>
        <begin position="636"/>
        <end position="722"/>
    </location>
</feature>
<evidence type="ECO:0000313" key="8">
    <source>
        <dbReference type="Proteomes" id="UP000026915"/>
    </source>
</evidence>
<dbReference type="InParanoid" id="A0A061GFG0"/>
<feature type="domain" description="Disease resistance protein RPS4B/Roq1-like leucine-rich repeats" evidence="6">
    <location>
        <begin position="777"/>
        <end position="844"/>
    </location>
</feature>
<evidence type="ECO:0000259" key="4">
    <source>
        <dbReference type="Pfam" id="PF00931"/>
    </source>
</evidence>
<organism evidence="7 8">
    <name type="scientific">Theobroma cacao</name>
    <name type="common">Cacao</name>
    <name type="synonym">Cocoa</name>
    <dbReference type="NCBI Taxonomy" id="3641"/>
    <lineage>
        <taxon>Eukaryota</taxon>
        <taxon>Viridiplantae</taxon>
        <taxon>Streptophyta</taxon>
        <taxon>Embryophyta</taxon>
        <taxon>Tracheophyta</taxon>
        <taxon>Spermatophyta</taxon>
        <taxon>Magnoliopsida</taxon>
        <taxon>eudicotyledons</taxon>
        <taxon>Gunneridae</taxon>
        <taxon>Pentapetalae</taxon>
        <taxon>rosids</taxon>
        <taxon>malvids</taxon>
        <taxon>Malvales</taxon>
        <taxon>Malvaceae</taxon>
        <taxon>Byttnerioideae</taxon>
        <taxon>Theobroma</taxon>
    </lineage>
</organism>
<keyword evidence="3" id="KW-0611">Plant defense</keyword>
<dbReference type="Pfam" id="PF00931">
    <property type="entry name" value="NB-ARC"/>
    <property type="match status" value="1"/>
</dbReference>
<dbReference type="InterPro" id="IPR003591">
    <property type="entry name" value="Leu-rich_rpt_typical-subtyp"/>
</dbReference>
<feature type="domain" description="Disease resistance protein Roq1-like winged-helix" evidence="5">
    <location>
        <begin position="313"/>
        <end position="382"/>
    </location>
</feature>
<dbReference type="SUPFAM" id="SSF52540">
    <property type="entry name" value="P-loop containing nucleoside triphosphate hydrolases"/>
    <property type="match status" value="1"/>
</dbReference>